<dbReference type="PANTHER" id="PTHR11715">
    <property type="entry name" value="GLYCINE CLEAVAGE SYSTEM H PROTEIN"/>
    <property type="match status" value="1"/>
</dbReference>
<comment type="similarity">
    <text evidence="1">Belongs to the GcvH family.</text>
</comment>
<dbReference type="InterPro" id="IPR033753">
    <property type="entry name" value="GCV_H/Fam206"/>
</dbReference>
<dbReference type="PROSITE" id="PS00189">
    <property type="entry name" value="LIPOYL"/>
    <property type="match status" value="1"/>
</dbReference>
<dbReference type="GO" id="GO:0005960">
    <property type="term" value="C:glycine cleavage complex"/>
    <property type="evidence" value="ECO:0007669"/>
    <property type="project" value="InterPro"/>
</dbReference>
<dbReference type="PROSITE" id="PS50968">
    <property type="entry name" value="BIOTINYL_LIPOYL"/>
    <property type="match status" value="1"/>
</dbReference>
<evidence type="ECO:0000256" key="1">
    <source>
        <dbReference type="ARBA" id="ARBA00009249"/>
    </source>
</evidence>
<dbReference type="Pfam" id="PF01597">
    <property type="entry name" value="GCV_H"/>
    <property type="match status" value="1"/>
</dbReference>
<reference evidence="4" key="1">
    <citation type="submission" date="2018-06" db="EMBL/GenBank/DDBJ databases">
        <authorList>
            <person name="Zhirakovskaya E."/>
        </authorList>
    </citation>
    <scope>NUCLEOTIDE SEQUENCE</scope>
</reference>
<organism evidence="4">
    <name type="scientific">hydrothermal vent metagenome</name>
    <dbReference type="NCBI Taxonomy" id="652676"/>
    <lineage>
        <taxon>unclassified sequences</taxon>
        <taxon>metagenomes</taxon>
        <taxon>ecological metagenomes</taxon>
    </lineage>
</organism>
<dbReference type="InterPro" id="IPR003016">
    <property type="entry name" value="2-oxoA_DH_lipoyl-BS"/>
</dbReference>
<proteinExistence type="inferred from homology"/>
<dbReference type="GO" id="GO:0005829">
    <property type="term" value="C:cytosol"/>
    <property type="evidence" value="ECO:0007669"/>
    <property type="project" value="TreeGrafter"/>
</dbReference>
<dbReference type="InterPro" id="IPR000089">
    <property type="entry name" value="Biotin_lipoyl"/>
</dbReference>
<dbReference type="PANTHER" id="PTHR11715:SF3">
    <property type="entry name" value="GLYCINE CLEAVAGE SYSTEM H PROTEIN-RELATED"/>
    <property type="match status" value="1"/>
</dbReference>
<evidence type="ECO:0000259" key="3">
    <source>
        <dbReference type="PROSITE" id="PS50968"/>
    </source>
</evidence>
<dbReference type="InterPro" id="IPR011053">
    <property type="entry name" value="Single_hybrid_motif"/>
</dbReference>
<keyword evidence="2" id="KW-0450">Lipoyl</keyword>
<evidence type="ECO:0000313" key="4">
    <source>
        <dbReference type="EMBL" id="VAX20048.1"/>
    </source>
</evidence>
<dbReference type="CDD" id="cd06848">
    <property type="entry name" value="GCS_H"/>
    <property type="match status" value="1"/>
</dbReference>
<dbReference type="AlphaFoldDB" id="A0A3B1C818"/>
<dbReference type="NCBIfam" id="NF002270">
    <property type="entry name" value="PRK01202.1"/>
    <property type="match status" value="1"/>
</dbReference>
<dbReference type="InterPro" id="IPR017453">
    <property type="entry name" value="GCV_H_sub"/>
</dbReference>
<protein>
    <submittedName>
        <fullName evidence="4">Glycine cleavage system H protein</fullName>
    </submittedName>
</protein>
<dbReference type="GO" id="GO:0019464">
    <property type="term" value="P:glycine decarboxylation via glycine cleavage system"/>
    <property type="evidence" value="ECO:0007669"/>
    <property type="project" value="InterPro"/>
</dbReference>
<dbReference type="InterPro" id="IPR002930">
    <property type="entry name" value="GCV_H"/>
</dbReference>
<feature type="domain" description="Lipoyl-binding" evidence="3">
    <location>
        <begin position="22"/>
        <end position="104"/>
    </location>
</feature>
<dbReference type="Gene3D" id="2.40.50.100">
    <property type="match status" value="1"/>
</dbReference>
<name>A0A3B1C818_9ZZZZ</name>
<dbReference type="HAMAP" id="MF_00272">
    <property type="entry name" value="GcvH"/>
    <property type="match status" value="1"/>
</dbReference>
<dbReference type="SUPFAM" id="SSF51230">
    <property type="entry name" value="Single hybrid motif"/>
    <property type="match status" value="1"/>
</dbReference>
<gene>
    <name evidence="4" type="ORF">MNBD_NITROSPINAE01-661</name>
</gene>
<dbReference type="GO" id="GO:0009249">
    <property type="term" value="P:protein lipoylation"/>
    <property type="evidence" value="ECO:0007669"/>
    <property type="project" value="TreeGrafter"/>
</dbReference>
<dbReference type="NCBIfam" id="TIGR00527">
    <property type="entry name" value="gcvH"/>
    <property type="match status" value="1"/>
</dbReference>
<dbReference type="EMBL" id="UOGC01000100">
    <property type="protein sequence ID" value="VAX20048.1"/>
    <property type="molecule type" value="Genomic_DNA"/>
</dbReference>
<sequence length="126" mass="13763">MNFPEKLLYTKDHEWTLLEGDIAVVGITDFAQSELGDIVFVETPEVGTKLNIGDSFGVVESVKTVSDLYSPLTGEVVEVNEALVDAPETVNTSPYGDGWIVKIKMSNTSETESLMSVADYKSLVKK</sequence>
<evidence type="ECO:0000256" key="2">
    <source>
        <dbReference type="ARBA" id="ARBA00022823"/>
    </source>
</evidence>
<accession>A0A3B1C818</accession>